<keyword evidence="2" id="KW-0808">Transferase</keyword>
<evidence type="ECO:0000259" key="1">
    <source>
        <dbReference type="Pfam" id="PF13847"/>
    </source>
</evidence>
<evidence type="ECO:0000313" key="3">
    <source>
        <dbReference type="Proteomes" id="UP000326944"/>
    </source>
</evidence>
<organism evidence="2 3">
    <name type="scientific">Sulfurimonas lithotrophica</name>
    <dbReference type="NCBI Taxonomy" id="2590022"/>
    <lineage>
        <taxon>Bacteria</taxon>
        <taxon>Pseudomonadati</taxon>
        <taxon>Campylobacterota</taxon>
        <taxon>Epsilonproteobacteria</taxon>
        <taxon>Campylobacterales</taxon>
        <taxon>Sulfurimonadaceae</taxon>
        <taxon>Sulfurimonas</taxon>
    </lineage>
</organism>
<protein>
    <submittedName>
        <fullName evidence="2">Methyltransferase domain-containing protein</fullName>
    </submittedName>
</protein>
<dbReference type="RefSeq" id="WP_152306271.1">
    <property type="nucleotide sequence ID" value="NZ_CP043617.1"/>
</dbReference>
<accession>A0A5P8NY22</accession>
<evidence type="ECO:0000313" key="2">
    <source>
        <dbReference type="EMBL" id="QFR48328.1"/>
    </source>
</evidence>
<keyword evidence="2" id="KW-0489">Methyltransferase</keyword>
<sequence length="298" mass="34809">MIRKKLNRCTNYEILDLFQGKELANTTEFELEFNKDIFNTLGIKTLLDLAQIFFLKIENIYNENESVIIYMRRLDAKNSFHNQQDSSEKYGVKSEFFNIDKTKEFSFLYYYLEALKFVDIYNKQNILNIGVNKGDEFSAIRELLRKDDFCKKNFLGIDYSKSAIGYAKKHFSDDKNVEFICADINKLDNIKLSRYDLLISIGTLQSSNINFNAKFMKLYQNHLQKDGAVVLGFPNCRWIDGEMVYGAKAPNYSFNEMGLVLKDIHFCKKYLQQKGYRVVITGKDYLFLSARKIKADAS</sequence>
<gene>
    <name evidence="2" type="ORF">FJR48_00745</name>
</gene>
<dbReference type="InterPro" id="IPR025714">
    <property type="entry name" value="Methyltranfer_dom"/>
</dbReference>
<dbReference type="OrthoDB" id="60811at2"/>
<dbReference type="CDD" id="cd02440">
    <property type="entry name" value="AdoMet_MTases"/>
    <property type="match status" value="1"/>
</dbReference>
<dbReference type="EMBL" id="CP043617">
    <property type="protein sequence ID" value="QFR48328.1"/>
    <property type="molecule type" value="Genomic_DNA"/>
</dbReference>
<dbReference type="AlphaFoldDB" id="A0A5P8NY22"/>
<dbReference type="GO" id="GO:0032259">
    <property type="term" value="P:methylation"/>
    <property type="evidence" value="ECO:0007669"/>
    <property type="project" value="UniProtKB-KW"/>
</dbReference>
<keyword evidence="3" id="KW-1185">Reference proteome</keyword>
<dbReference type="InterPro" id="IPR029063">
    <property type="entry name" value="SAM-dependent_MTases_sf"/>
</dbReference>
<reference evidence="2 3" key="1">
    <citation type="submission" date="2019-09" db="EMBL/GenBank/DDBJ databases">
        <title>Sulfurimonas gotlandica sp. nov., a chemoautotrophic and psychrotolerant epsilonproteobacterium isolated from a pelagic redoxcline, and an emended description of the genus Sulfurimonas.</title>
        <authorList>
            <person name="Wang S."/>
            <person name="Jiang L."/>
            <person name="Shao S."/>
        </authorList>
    </citation>
    <scope>NUCLEOTIDE SEQUENCE [LARGE SCALE GENOMIC DNA]</scope>
    <source>
        <strain evidence="2 3">GYSZ_1</strain>
    </source>
</reference>
<dbReference type="Gene3D" id="3.40.50.150">
    <property type="entry name" value="Vaccinia Virus protein VP39"/>
    <property type="match status" value="1"/>
</dbReference>
<dbReference type="KEGG" id="sulg:FJR48_00745"/>
<dbReference type="Proteomes" id="UP000326944">
    <property type="component" value="Chromosome"/>
</dbReference>
<dbReference type="Pfam" id="PF13847">
    <property type="entry name" value="Methyltransf_31"/>
    <property type="match status" value="1"/>
</dbReference>
<proteinExistence type="predicted"/>
<feature type="domain" description="Methyltransferase" evidence="1">
    <location>
        <begin position="125"/>
        <end position="235"/>
    </location>
</feature>
<dbReference type="GO" id="GO:0008168">
    <property type="term" value="F:methyltransferase activity"/>
    <property type="evidence" value="ECO:0007669"/>
    <property type="project" value="UniProtKB-KW"/>
</dbReference>
<name>A0A5P8NY22_9BACT</name>
<dbReference type="SUPFAM" id="SSF53335">
    <property type="entry name" value="S-adenosyl-L-methionine-dependent methyltransferases"/>
    <property type="match status" value="1"/>
</dbReference>